<keyword evidence="10 12" id="KW-0411">Iron-sulfur</keyword>
<keyword evidence="5 12" id="KW-0004">4Fe-4S</keyword>
<evidence type="ECO:0000256" key="2">
    <source>
        <dbReference type="ARBA" id="ARBA00003532"/>
    </source>
</evidence>
<dbReference type="InterPro" id="IPR000813">
    <property type="entry name" value="7Fe_ferredoxin"/>
</dbReference>
<evidence type="ECO:0000256" key="3">
    <source>
        <dbReference type="ARBA" id="ARBA00013529"/>
    </source>
</evidence>
<dbReference type="PANTHER" id="PTHR42859:SF2">
    <property type="entry name" value="FERREDOXIN"/>
    <property type="match status" value="1"/>
</dbReference>
<accession>A0ABW1MIR6</accession>
<evidence type="ECO:0000256" key="6">
    <source>
        <dbReference type="ARBA" id="ARBA00022723"/>
    </source>
</evidence>
<evidence type="ECO:0000256" key="9">
    <source>
        <dbReference type="ARBA" id="ARBA00023004"/>
    </source>
</evidence>
<evidence type="ECO:0000313" key="15">
    <source>
        <dbReference type="Proteomes" id="UP001596139"/>
    </source>
</evidence>
<dbReference type="PANTHER" id="PTHR42859">
    <property type="entry name" value="OXIDOREDUCTASE"/>
    <property type="match status" value="1"/>
</dbReference>
<dbReference type="Pfam" id="PF00037">
    <property type="entry name" value="Fer4"/>
    <property type="match status" value="1"/>
</dbReference>
<comment type="caution">
    <text evidence="14">The sequence shown here is derived from an EMBL/GenBank/DDBJ whole genome shotgun (WGS) entry which is preliminary data.</text>
</comment>
<dbReference type="PROSITE" id="PS00198">
    <property type="entry name" value="4FE4S_FER_1"/>
    <property type="match status" value="1"/>
</dbReference>
<dbReference type="InterPro" id="IPR017896">
    <property type="entry name" value="4Fe4S_Fe-S-bd"/>
</dbReference>
<proteinExistence type="predicted"/>
<dbReference type="NCBIfam" id="NF045480">
    <property type="entry name" value="FdxA_Actino"/>
    <property type="match status" value="1"/>
</dbReference>
<dbReference type="EMBL" id="JBHSPX010000004">
    <property type="protein sequence ID" value="MFC6063098.1"/>
    <property type="molecule type" value="Genomic_DNA"/>
</dbReference>
<keyword evidence="11 12" id="KW-0003">3Fe-4S</keyword>
<reference evidence="15" key="1">
    <citation type="journal article" date="2019" name="Int. J. Syst. Evol. Microbiol.">
        <title>The Global Catalogue of Microorganisms (GCM) 10K type strain sequencing project: providing services to taxonomists for standard genome sequencing and annotation.</title>
        <authorList>
            <consortium name="The Broad Institute Genomics Platform"/>
            <consortium name="The Broad Institute Genome Sequencing Center for Infectious Disease"/>
            <person name="Wu L."/>
            <person name="Ma J."/>
        </authorList>
    </citation>
    <scope>NUCLEOTIDE SEQUENCE [LARGE SCALE GENOMIC DNA]</scope>
    <source>
        <strain evidence="15">CGMCC 1.15180</strain>
    </source>
</reference>
<sequence>MAYVIGAACVDTQDRSCVEECPVDCIYEGDRKLYINPTECIDCGACEVACPVEAITVDRKADAVFRDDSRSFFDEVLPGRSEPLGTPGGAGAIGPLGVDTPFVAGWSGA</sequence>
<evidence type="ECO:0000256" key="8">
    <source>
        <dbReference type="ARBA" id="ARBA00022982"/>
    </source>
</evidence>
<evidence type="ECO:0000256" key="11">
    <source>
        <dbReference type="ARBA" id="ARBA00023291"/>
    </source>
</evidence>
<evidence type="ECO:0000256" key="1">
    <source>
        <dbReference type="ARBA" id="ARBA00001966"/>
    </source>
</evidence>
<evidence type="ECO:0000259" key="13">
    <source>
        <dbReference type="PROSITE" id="PS51379"/>
    </source>
</evidence>
<protein>
    <recommendedName>
        <fullName evidence="3 12">Ferredoxin</fullName>
    </recommendedName>
</protein>
<evidence type="ECO:0000256" key="7">
    <source>
        <dbReference type="ARBA" id="ARBA00022737"/>
    </source>
</evidence>
<keyword evidence="15" id="KW-1185">Reference proteome</keyword>
<keyword evidence="6 12" id="KW-0479">Metal-binding</keyword>
<comment type="function">
    <text evidence="2 12">Ferredoxins are iron-sulfur proteins that transfer electrons in a wide variety of metabolic reactions.</text>
</comment>
<dbReference type="InterPro" id="IPR017900">
    <property type="entry name" value="4Fe4S_Fe_S_CS"/>
</dbReference>
<dbReference type="InterPro" id="IPR050294">
    <property type="entry name" value="RnfB_subfamily"/>
</dbReference>
<evidence type="ECO:0000256" key="10">
    <source>
        <dbReference type="ARBA" id="ARBA00023014"/>
    </source>
</evidence>
<dbReference type="PROSITE" id="PS51379">
    <property type="entry name" value="4FE4S_FER_2"/>
    <property type="match status" value="1"/>
</dbReference>
<name>A0ABW1MIR6_9ACTN</name>
<evidence type="ECO:0000256" key="12">
    <source>
        <dbReference type="RuleBase" id="RU365098"/>
    </source>
</evidence>
<dbReference type="InterPro" id="IPR054830">
    <property type="entry name" value="FdxA_Actino"/>
</dbReference>
<comment type="cofactor">
    <cofactor evidence="1 12">
        <name>[4Fe-4S] cluster</name>
        <dbReference type="ChEBI" id="CHEBI:49883"/>
    </cofactor>
</comment>
<keyword evidence="9 12" id="KW-0408">Iron</keyword>
<evidence type="ECO:0000256" key="4">
    <source>
        <dbReference type="ARBA" id="ARBA00022448"/>
    </source>
</evidence>
<keyword evidence="8 12" id="KW-0249">Electron transport</keyword>
<dbReference type="Proteomes" id="UP001596139">
    <property type="component" value="Unassembled WGS sequence"/>
</dbReference>
<dbReference type="RefSeq" id="WP_031053439.1">
    <property type="nucleotide sequence ID" value="NZ_JBHSPX010000004.1"/>
</dbReference>
<evidence type="ECO:0000313" key="14">
    <source>
        <dbReference type="EMBL" id="MFC6063098.1"/>
    </source>
</evidence>
<dbReference type="Gene3D" id="3.30.70.20">
    <property type="match status" value="1"/>
</dbReference>
<feature type="domain" description="4Fe-4S ferredoxin-type" evidence="13">
    <location>
        <begin position="31"/>
        <end position="60"/>
    </location>
</feature>
<organism evidence="14 15">
    <name type="scientific">Streptomyces ochraceiscleroticus</name>
    <dbReference type="NCBI Taxonomy" id="47761"/>
    <lineage>
        <taxon>Bacteria</taxon>
        <taxon>Bacillati</taxon>
        <taxon>Actinomycetota</taxon>
        <taxon>Actinomycetes</taxon>
        <taxon>Kitasatosporales</taxon>
        <taxon>Streptomycetaceae</taxon>
        <taxon>Streptomyces</taxon>
    </lineage>
</organism>
<gene>
    <name evidence="14" type="primary">fdxA</name>
    <name evidence="14" type="ORF">ACFP4F_11100</name>
</gene>
<evidence type="ECO:0000256" key="5">
    <source>
        <dbReference type="ARBA" id="ARBA00022485"/>
    </source>
</evidence>
<keyword evidence="7" id="KW-0677">Repeat</keyword>
<comment type="cofactor">
    <cofactor evidence="12">
        <name>[3Fe-4S] cluster</name>
        <dbReference type="ChEBI" id="CHEBI:21137"/>
    </cofactor>
    <text evidence="12">Binds 1 [3Fe-4S] cluster.</text>
</comment>
<dbReference type="SUPFAM" id="SSF54862">
    <property type="entry name" value="4Fe-4S ferredoxins"/>
    <property type="match status" value="1"/>
</dbReference>
<dbReference type="PRINTS" id="PR00354">
    <property type="entry name" value="7FE8SFRDOXIN"/>
</dbReference>
<keyword evidence="4 12" id="KW-0813">Transport</keyword>